<evidence type="ECO:0000256" key="2">
    <source>
        <dbReference type="RuleBase" id="RU363116"/>
    </source>
</evidence>
<evidence type="ECO:0000256" key="3">
    <source>
        <dbReference type="SAM" id="MobiDB-lite"/>
    </source>
</evidence>
<dbReference type="Proteomes" id="UP000887575">
    <property type="component" value="Unassembled WGS sequence"/>
</dbReference>
<evidence type="ECO:0000256" key="1">
    <source>
        <dbReference type="ARBA" id="ARBA00005350"/>
    </source>
</evidence>
<feature type="compositionally biased region" description="Pro residues" evidence="3">
    <location>
        <begin position="29"/>
        <end position="41"/>
    </location>
</feature>
<keyword evidence="2" id="KW-0106">Calcium</keyword>
<dbReference type="WBParaSite" id="MBELARI_LOCUS7277">
    <property type="protein sequence ID" value="MBELARI_LOCUS7277"/>
    <property type="gene ID" value="MBELARI_LOCUS7277"/>
</dbReference>
<protein>
    <recommendedName>
        <fullName evidence="2">Phospholipid scramblase</fullName>
    </recommendedName>
</protein>
<dbReference type="GO" id="GO:0005886">
    <property type="term" value="C:plasma membrane"/>
    <property type="evidence" value="ECO:0007669"/>
    <property type="project" value="TreeGrafter"/>
</dbReference>
<organism evidence="4 5">
    <name type="scientific">Mesorhabditis belari</name>
    <dbReference type="NCBI Taxonomy" id="2138241"/>
    <lineage>
        <taxon>Eukaryota</taxon>
        <taxon>Metazoa</taxon>
        <taxon>Ecdysozoa</taxon>
        <taxon>Nematoda</taxon>
        <taxon>Chromadorea</taxon>
        <taxon>Rhabditida</taxon>
        <taxon>Rhabditina</taxon>
        <taxon>Rhabditomorpha</taxon>
        <taxon>Rhabditoidea</taxon>
        <taxon>Rhabditidae</taxon>
        <taxon>Mesorhabditinae</taxon>
        <taxon>Mesorhabditis</taxon>
    </lineage>
</organism>
<dbReference type="InterPro" id="IPR005552">
    <property type="entry name" value="Scramblase"/>
</dbReference>
<evidence type="ECO:0000313" key="5">
    <source>
        <dbReference type="WBParaSite" id="MBELARI_LOCUS7277"/>
    </source>
</evidence>
<comment type="function">
    <text evidence="2">May mediate accelerated ATP-independent bidirectional transbilayer migration of phospholipids upon binding calcium ions that results in a loss of phospholipid asymmetry in the plasma membrane.</text>
</comment>
<sequence>MNASNTFLSSNPLKTFNLAMPSYVNQPHHQPPPNPQPPPYPYGEQSYQQLPSTPYPDLGSSHSSQSQPVPRPYNQPQHNFPPHAPGMVQWLQETNYESPVVGIPQGLEYLTLINQIIVEQKLDYLEMCTSWRSKHQYIICNQIGQSNQMDVLVNAWARSGDILFTFSIISAGSFSEVMTIRRPFKCCGTFCSSYKTIIEAPPGRAIGYIQQKFAFFKKEFILHSMNNEPQLKIKGPNECSLDFCCPCGDKIFKVETWRKGEIRKQYMDLGVELFTDAKTFTVNFPMELDVFAKAFYYYRSFEFFLGFPLL</sequence>
<comment type="similarity">
    <text evidence="1 2">Belongs to the phospholipid scramblase family.</text>
</comment>
<accession>A0AAF3FJI9</accession>
<comment type="cofactor">
    <cofactor evidence="2">
        <name>Ca(2+)</name>
        <dbReference type="ChEBI" id="CHEBI:29108"/>
    </cofactor>
</comment>
<dbReference type="PANTHER" id="PTHR23248:SF63">
    <property type="entry name" value="PHOSPHOLIPID SCRAMBLASE"/>
    <property type="match status" value="1"/>
</dbReference>
<keyword evidence="4" id="KW-1185">Reference proteome</keyword>
<dbReference type="Pfam" id="PF03803">
    <property type="entry name" value="Scramblase"/>
    <property type="match status" value="1"/>
</dbReference>
<name>A0AAF3FJI9_9BILA</name>
<keyword evidence="2" id="KW-0449">Lipoprotein</keyword>
<dbReference type="GO" id="GO:0017128">
    <property type="term" value="F:phospholipid scramblase activity"/>
    <property type="evidence" value="ECO:0007669"/>
    <property type="project" value="InterPro"/>
</dbReference>
<proteinExistence type="inferred from homology"/>
<feature type="region of interest" description="Disordered" evidence="3">
    <location>
        <begin position="19"/>
        <end position="86"/>
    </location>
</feature>
<feature type="compositionally biased region" description="Polar residues" evidence="3">
    <location>
        <begin position="60"/>
        <end position="78"/>
    </location>
</feature>
<evidence type="ECO:0000313" key="4">
    <source>
        <dbReference type="Proteomes" id="UP000887575"/>
    </source>
</evidence>
<dbReference type="PANTHER" id="PTHR23248">
    <property type="entry name" value="PHOSPHOLIPID SCRAMBLASE-RELATED"/>
    <property type="match status" value="1"/>
</dbReference>
<keyword evidence="2" id="KW-0564">Palmitate</keyword>
<dbReference type="AlphaFoldDB" id="A0AAF3FJI9"/>
<reference evidence="5" key="1">
    <citation type="submission" date="2024-02" db="UniProtKB">
        <authorList>
            <consortium name="WormBaseParasite"/>
        </authorList>
    </citation>
    <scope>IDENTIFICATION</scope>
</reference>